<organism evidence="1 2">
    <name type="scientific">Alsobacter ponti</name>
    <dbReference type="NCBI Taxonomy" id="2962936"/>
    <lineage>
        <taxon>Bacteria</taxon>
        <taxon>Pseudomonadati</taxon>
        <taxon>Pseudomonadota</taxon>
        <taxon>Alphaproteobacteria</taxon>
        <taxon>Hyphomicrobiales</taxon>
        <taxon>Alsobacteraceae</taxon>
        <taxon>Alsobacter</taxon>
    </lineage>
</organism>
<keyword evidence="2" id="KW-1185">Reference proteome</keyword>
<comment type="caution">
    <text evidence="1">The sequence shown here is derived from an EMBL/GenBank/DDBJ whole genome shotgun (WGS) entry which is preliminary data.</text>
</comment>
<name>A0ABT1L8C4_9HYPH</name>
<sequence length="171" mass="18440">MTLEAKHFPGELATVEELFALAELYREAAQLLQQQGCRGRPLTRAPFRFAAIHALELYLNVFLLRHGHSPARLRGLQHDLGARTTLAAEAGLKLRERTAAHLATLSQSREYLVTRYGPERVATASPPNRLTATLDEVAAKVAVALTRPPAPRARPGAAGAERALGVGLPAA</sequence>
<evidence type="ECO:0008006" key="3">
    <source>
        <dbReference type="Google" id="ProtNLM"/>
    </source>
</evidence>
<dbReference type="Proteomes" id="UP001205890">
    <property type="component" value="Unassembled WGS sequence"/>
</dbReference>
<protein>
    <recommendedName>
        <fullName evidence="3">HEPN domain-containing protein</fullName>
    </recommendedName>
</protein>
<evidence type="ECO:0000313" key="2">
    <source>
        <dbReference type="Proteomes" id="UP001205890"/>
    </source>
</evidence>
<gene>
    <name evidence="1" type="ORF">NK718_04435</name>
</gene>
<dbReference type="EMBL" id="JANCLU010000003">
    <property type="protein sequence ID" value="MCP8937752.1"/>
    <property type="molecule type" value="Genomic_DNA"/>
</dbReference>
<proteinExistence type="predicted"/>
<dbReference type="RefSeq" id="WP_254739030.1">
    <property type="nucleotide sequence ID" value="NZ_JANCLU010000003.1"/>
</dbReference>
<accession>A0ABT1L8C4</accession>
<evidence type="ECO:0000313" key="1">
    <source>
        <dbReference type="EMBL" id="MCP8937752.1"/>
    </source>
</evidence>
<reference evidence="1 2" key="1">
    <citation type="submission" date="2022-07" db="EMBL/GenBank/DDBJ databases">
        <authorList>
            <person name="Li W.-J."/>
            <person name="Deng Q.-Q."/>
        </authorList>
    </citation>
    <scope>NUCLEOTIDE SEQUENCE [LARGE SCALE GENOMIC DNA]</scope>
    <source>
        <strain evidence="1 2">SYSU M60028</strain>
    </source>
</reference>